<evidence type="ECO:0000313" key="1">
    <source>
        <dbReference type="EMBL" id="KIL38628.1"/>
    </source>
</evidence>
<sequence>MGRRGRIMPGKYRLKLLIALIAAQALFLVGIASSSYAAGRLGQEIRIRTAPVDPRDVMYGDYIVLSYDISRLDKSLWREGGDIPKRGETVYVLLKQSAANGGIYEAAGAFRSKPAAGSGEAVLKGRVDYSFDNRIRVRYGLEKYYVAEHQGKELEKKAGAMIAVVAVAPWGQTVLERLEEGR</sequence>
<comment type="caution">
    <text evidence="1">The sequence shown here is derived from an EMBL/GenBank/DDBJ whole genome shotgun (WGS) entry which is preliminary data.</text>
</comment>
<gene>
    <name evidence="1" type="ORF">SD70_25410</name>
</gene>
<accession>A0ABR5AD70</accession>
<protein>
    <recommendedName>
        <fullName evidence="3">Membrane-anchored protein</fullName>
    </recommendedName>
</protein>
<evidence type="ECO:0000313" key="2">
    <source>
        <dbReference type="Proteomes" id="UP000031967"/>
    </source>
</evidence>
<name>A0ABR5AD70_9BACL</name>
<dbReference type="InterPro" id="IPR025833">
    <property type="entry name" value="GDYXXLXY"/>
</dbReference>
<keyword evidence="2" id="KW-1185">Reference proteome</keyword>
<evidence type="ECO:0008006" key="3">
    <source>
        <dbReference type="Google" id="ProtNLM"/>
    </source>
</evidence>
<proteinExistence type="predicted"/>
<dbReference type="EMBL" id="JXAK01000056">
    <property type="protein sequence ID" value="KIL38628.1"/>
    <property type="molecule type" value="Genomic_DNA"/>
</dbReference>
<organism evidence="1 2">
    <name type="scientific">Gordoniibacillus kamchatkensis</name>
    <dbReference type="NCBI Taxonomy" id="1590651"/>
    <lineage>
        <taxon>Bacteria</taxon>
        <taxon>Bacillati</taxon>
        <taxon>Bacillota</taxon>
        <taxon>Bacilli</taxon>
        <taxon>Bacillales</taxon>
        <taxon>Paenibacillaceae</taxon>
        <taxon>Gordoniibacillus</taxon>
    </lineage>
</organism>
<dbReference type="Pfam" id="PF14345">
    <property type="entry name" value="GDYXXLXY"/>
    <property type="match status" value="1"/>
</dbReference>
<dbReference type="Proteomes" id="UP000031967">
    <property type="component" value="Unassembled WGS sequence"/>
</dbReference>
<reference evidence="1 2" key="1">
    <citation type="submission" date="2014-12" db="EMBL/GenBank/DDBJ databases">
        <title>Draft genome sequence of Paenibacillus kamchatkensis strain B-2647.</title>
        <authorList>
            <person name="Karlyshev A.V."/>
            <person name="Kudryashova E.B."/>
        </authorList>
    </citation>
    <scope>NUCLEOTIDE SEQUENCE [LARGE SCALE GENOMIC DNA]</scope>
    <source>
        <strain evidence="1 2">VKM B-2647</strain>
    </source>
</reference>